<dbReference type="InterPro" id="IPR006311">
    <property type="entry name" value="TAT_signal"/>
</dbReference>
<protein>
    <recommendedName>
        <fullName evidence="3">Twin-arginine translocation signal domain-containing protein</fullName>
    </recommendedName>
</protein>
<accession>A0A538TEM8</accession>
<dbReference type="Proteomes" id="UP000316609">
    <property type="component" value="Unassembled WGS sequence"/>
</dbReference>
<evidence type="ECO:0000313" key="1">
    <source>
        <dbReference type="EMBL" id="TMQ62046.1"/>
    </source>
</evidence>
<organism evidence="1 2">
    <name type="scientific">Eiseniibacteriota bacterium</name>
    <dbReference type="NCBI Taxonomy" id="2212470"/>
    <lineage>
        <taxon>Bacteria</taxon>
        <taxon>Candidatus Eiseniibacteriota</taxon>
    </lineage>
</organism>
<dbReference type="EMBL" id="VBOY01000150">
    <property type="protein sequence ID" value="TMQ62046.1"/>
    <property type="molecule type" value="Genomic_DNA"/>
</dbReference>
<dbReference type="AlphaFoldDB" id="A0A538TEM8"/>
<reference evidence="1 2" key="1">
    <citation type="journal article" date="2019" name="Nat. Microbiol.">
        <title>Mediterranean grassland soil C-N compound turnover is dependent on rainfall and depth, and is mediated by genomically divergent microorganisms.</title>
        <authorList>
            <person name="Diamond S."/>
            <person name="Andeer P.F."/>
            <person name="Li Z."/>
            <person name="Crits-Christoph A."/>
            <person name="Burstein D."/>
            <person name="Anantharaman K."/>
            <person name="Lane K.R."/>
            <person name="Thomas B.C."/>
            <person name="Pan C."/>
            <person name="Northen T.R."/>
            <person name="Banfield J.F."/>
        </authorList>
    </citation>
    <scope>NUCLEOTIDE SEQUENCE [LARGE SCALE GENOMIC DNA]</scope>
    <source>
        <strain evidence="1">WS_8</strain>
    </source>
</reference>
<sequence length="92" mass="9235">MTRNSRRTLLKSAAAGAAAIGLVGASRGLAGSGTAARGSIETGSEPLVAYVSDARKGEIVVMVGTREIVRRDAALVARLVAIAKEAGDVIAS</sequence>
<proteinExistence type="predicted"/>
<name>A0A538TEM8_UNCEI</name>
<evidence type="ECO:0000313" key="2">
    <source>
        <dbReference type="Proteomes" id="UP000316609"/>
    </source>
</evidence>
<dbReference type="PROSITE" id="PS51318">
    <property type="entry name" value="TAT"/>
    <property type="match status" value="1"/>
</dbReference>
<evidence type="ECO:0008006" key="3">
    <source>
        <dbReference type="Google" id="ProtNLM"/>
    </source>
</evidence>
<comment type="caution">
    <text evidence="1">The sequence shown here is derived from an EMBL/GenBank/DDBJ whole genome shotgun (WGS) entry which is preliminary data.</text>
</comment>
<gene>
    <name evidence="1" type="ORF">E6K78_12220</name>
</gene>